<dbReference type="InterPro" id="IPR050341">
    <property type="entry name" value="PP1_catalytic_subunit"/>
</dbReference>
<accession>A2ELV6</accession>
<evidence type="ECO:0000256" key="5">
    <source>
        <dbReference type="ARBA" id="ARBA00023211"/>
    </source>
</evidence>
<dbReference type="InterPro" id="IPR006186">
    <property type="entry name" value="Ser/Thr-sp_prot-phosphatase"/>
</dbReference>
<dbReference type="PANTHER" id="PTHR11668">
    <property type="entry name" value="SERINE/THREONINE PROTEIN PHOSPHATASE"/>
    <property type="match status" value="1"/>
</dbReference>
<dbReference type="VEuPathDB" id="TrichDB:TVAGG3_0400810"/>
<evidence type="ECO:0000313" key="11">
    <source>
        <dbReference type="EMBL" id="EAY06384.1"/>
    </source>
</evidence>
<evidence type="ECO:0000259" key="10">
    <source>
        <dbReference type="PROSITE" id="PS00125"/>
    </source>
</evidence>
<evidence type="ECO:0000256" key="6">
    <source>
        <dbReference type="ARBA" id="ARBA00047761"/>
    </source>
</evidence>
<comment type="similarity">
    <text evidence="8">Belongs to the PPP phosphatase family.</text>
</comment>
<sequence>MDRVFRLENIVEILLENKGFAGRISTDDFYWICKEIKPVLLDEPSVLELEPPIKVSGDIHGQYHDLLRVFDAGGFVPDNRFLFLGDYVDRGENSVEVITLLFALKLLYPNNIYLLRGNHESPEMTESFGFYRECLEKLSEDLYLLFMDIFDCLPIAAIVGKEIFCVHGGLSPDADNVNLIKAIERPTAVPTDGILADLLWSDPNEKTDNWGPNDRGATITWGLLAAKKFLQCNNFTTIIRGHQLANDGYNFPFLPDKSVVTIFTASCYTGRFNNKAAFIDIGVGNKLSYTILPSDIPVVKLSRSSSSETGFAPLPKTESKEEIITIPGTPRQHKK</sequence>
<dbReference type="Proteomes" id="UP000001542">
    <property type="component" value="Unassembled WGS sequence"/>
</dbReference>
<dbReference type="SUPFAM" id="SSF56300">
    <property type="entry name" value="Metallo-dependent phosphatases"/>
    <property type="match status" value="1"/>
</dbReference>
<protein>
    <recommendedName>
        <fullName evidence="8">Serine/threonine-protein phosphatase</fullName>
        <ecNumber evidence="8">3.1.3.16</ecNumber>
    </recommendedName>
</protein>
<keyword evidence="2" id="KW-0479">Metal-binding</keyword>
<evidence type="ECO:0000256" key="9">
    <source>
        <dbReference type="SAM" id="MobiDB-lite"/>
    </source>
</evidence>
<keyword evidence="5" id="KW-0464">Manganese</keyword>
<dbReference type="InParanoid" id="A2ELV6"/>
<dbReference type="InterPro" id="IPR029052">
    <property type="entry name" value="Metallo-depent_PP-like"/>
</dbReference>
<dbReference type="AlphaFoldDB" id="A2ELV6"/>
<dbReference type="EC" id="3.1.3.16" evidence="8"/>
<dbReference type="EMBL" id="DS113425">
    <property type="protein sequence ID" value="EAY06384.1"/>
    <property type="molecule type" value="Genomic_DNA"/>
</dbReference>
<reference evidence="11" key="2">
    <citation type="journal article" date="2007" name="Science">
        <title>Draft genome sequence of the sexually transmitted pathogen Trichomonas vaginalis.</title>
        <authorList>
            <person name="Carlton J.M."/>
            <person name="Hirt R.P."/>
            <person name="Silva J.C."/>
            <person name="Delcher A.L."/>
            <person name="Schatz M."/>
            <person name="Zhao Q."/>
            <person name="Wortman J.R."/>
            <person name="Bidwell S.L."/>
            <person name="Alsmark U.C.M."/>
            <person name="Besteiro S."/>
            <person name="Sicheritz-Ponten T."/>
            <person name="Noel C.J."/>
            <person name="Dacks J.B."/>
            <person name="Foster P.G."/>
            <person name="Simillion C."/>
            <person name="Van de Peer Y."/>
            <person name="Miranda-Saavedra D."/>
            <person name="Barton G.J."/>
            <person name="Westrop G.D."/>
            <person name="Mueller S."/>
            <person name="Dessi D."/>
            <person name="Fiori P.L."/>
            <person name="Ren Q."/>
            <person name="Paulsen I."/>
            <person name="Zhang H."/>
            <person name="Bastida-Corcuera F.D."/>
            <person name="Simoes-Barbosa A."/>
            <person name="Brown M.T."/>
            <person name="Hayes R.D."/>
            <person name="Mukherjee M."/>
            <person name="Okumura C.Y."/>
            <person name="Schneider R."/>
            <person name="Smith A.J."/>
            <person name="Vanacova S."/>
            <person name="Villalvazo M."/>
            <person name="Haas B.J."/>
            <person name="Pertea M."/>
            <person name="Feldblyum T.V."/>
            <person name="Utterback T.R."/>
            <person name="Shu C.L."/>
            <person name="Osoegawa K."/>
            <person name="de Jong P.J."/>
            <person name="Hrdy I."/>
            <person name="Horvathova L."/>
            <person name="Zubacova Z."/>
            <person name="Dolezal P."/>
            <person name="Malik S.B."/>
            <person name="Logsdon J.M. Jr."/>
            <person name="Henze K."/>
            <person name="Gupta A."/>
            <person name="Wang C.C."/>
            <person name="Dunne R.L."/>
            <person name="Upcroft J.A."/>
            <person name="Upcroft P."/>
            <person name="White O."/>
            <person name="Salzberg S.L."/>
            <person name="Tang P."/>
            <person name="Chiu C.-H."/>
            <person name="Lee Y.-S."/>
            <person name="Embley T.M."/>
            <person name="Coombs G.H."/>
            <person name="Mottram J.C."/>
            <person name="Tachezy J."/>
            <person name="Fraser-Liggett C.M."/>
            <person name="Johnson P.J."/>
        </authorList>
    </citation>
    <scope>NUCLEOTIDE SEQUENCE [LARGE SCALE GENOMIC DNA]</scope>
    <source>
        <strain evidence="11">G3</strain>
    </source>
</reference>
<dbReference type="PRINTS" id="PR00114">
    <property type="entry name" value="STPHPHTASE"/>
</dbReference>
<dbReference type="VEuPathDB" id="TrichDB:TVAG_151910"/>
<dbReference type="GO" id="GO:0004722">
    <property type="term" value="F:protein serine/threonine phosphatase activity"/>
    <property type="evidence" value="ECO:0000318"/>
    <property type="project" value="GO_Central"/>
</dbReference>
<dbReference type="KEGG" id="tva:4764259"/>
<keyword evidence="3 8" id="KW-0378">Hydrolase</keyword>
<dbReference type="Pfam" id="PF00149">
    <property type="entry name" value="Metallophos"/>
    <property type="match status" value="1"/>
</dbReference>
<dbReference type="SMART" id="SM00156">
    <property type="entry name" value="PP2Ac"/>
    <property type="match status" value="1"/>
</dbReference>
<gene>
    <name evidence="11" type="ORF">TVAG_151910</name>
</gene>
<evidence type="ECO:0000313" key="12">
    <source>
        <dbReference type="Proteomes" id="UP000001542"/>
    </source>
</evidence>
<organism evidence="11 12">
    <name type="scientific">Trichomonas vaginalis (strain ATCC PRA-98 / G3)</name>
    <dbReference type="NCBI Taxonomy" id="412133"/>
    <lineage>
        <taxon>Eukaryota</taxon>
        <taxon>Metamonada</taxon>
        <taxon>Parabasalia</taxon>
        <taxon>Trichomonadida</taxon>
        <taxon>Trichomonadidae</taxon>
        <taxon>Trichomonas</taxon>
    </lineage>
</organism>
<evidence type="ECO:0000256" key="1">
    <source>
        <dbReference type="ARBA" id="ARBA00001936"/>
    </source>
</evidence>
<keyword evidence="4" id="KW-0904">Protein phosphatase</keyword>
<dbReference type="eggNOG" id="KOG0374">
    <property type="taxonomic scope" value="Eukaryota"/>
</dbReference>
<dbReference type="GO" id="GO:0046872">
    <property type="term" value="F:metal ion binding"/>
    <property type="evidence" value="ECO:0007669"/>
    <property type="project" value="UniProtKB-KW"/>
</dbReference>
<reference evidence="11" key="1">
    <citation type="submission" date="2006-10" db="EMBL/GenBank/DDBJ databases">
        <authorList>
            <person name="Amadeo P."/>
            <person name="Zhao Q."/>
            <person name="Wortman J."/>
            <person name="Fraser-Liggett C."/>
            <person name="Carlton J."/>
        </authorList>
    </citation>
    <scope>NUCLEOTIDE SEQUENCE</scope>
    <source>
        <strain evidence="11">G3</strain>
    </source>
</reference>
<name>A2ELV6_TRIV3</name>
<comment type="cofactor">
    <cofactor evidence="1">
        <name>Mn(2+)</name>
        <dbReference type="ChEBI" id="CHEBI:29035"/>
    </cofactor>
</comment>
<feature type="domain" description="Serine/threonine specific protein phosphatases" evidence="10">
    <location>
        <begin position="115"/>
        <end position="120"/>
    </location>
</feature>
<dbReference type="RefSeq" id="XP_001318607.1">
    <property type="nucleotide sequence ID" value="XM_001318572.1"/>
</dbReference>
<dbReference type="FunFam" id="3.60.21.10:FF:000080">
    <property type="entry name" value="Serine/threonine-protein phosphatase"/>
    <property type="match status" value="1"/>
</dbReference>
<dbReference type="PROSITE" id="PS00125">
    <property type="entry name" value="SER_THR_PHOSPHATASE"/>
    <property type="match status" value="1"/>
</dbReference>
<dbReference type="SMR" id="A2ELV6"/>
<evidence type="ECO:0000256" key="3">
    <source>
        <dbReference type="ARBA" id="ARBA00022801"/>
    </source>
</evidence>
<keyword evidence="12" id="KW-1185">Reference proteome</keyword>
<evidence type="ECO:0000256" key="8">
    <source>
        <dbReference type="RuleBase" id="RU004273"/>
    </source>
</evidence>
<comment type="catalytic activity">
    <reaction evidence="7 8">
        <text>O-phospho-L-threonyl-[protein] + H2O = L-threonyl-[protein] + phosphate</text>
        <dbReference type="Rhea" id="RHEA:47004"/>
        <dbReference type="Rhea" id="RHEA-COMP:11060"/>
        <dbReference type="Rhea" id="RHEA-COMP:11605"/>
        <dbReference type="ChEBI" id="CHEBI:15377"/>
        <dbReference type="ChEBI" id="CHEBI:30013"/>
        <dbReference type="ChEBI" id="CHEBI:43474"/>
        <dbReference type="ChEBI" id="CHEBI:61977"/>
        <dbReference type="EC" id="3.1.3.16"/>
    </reaction>
</comment>
<evidence type="ECO:0000256" key="4">
    <source>
        <dbReference type="ARBA" id="ARBA00022912"/>
    </source>
</evidence>
<dbReference type="OrthoDB" id="10261817at2759"/>
<evidence type="ECO:0000256" key="7">
    <source>
        <dbReference type="ARBA" id="ARBA00048336"/>
    </source>
</evidence>
<dbReference type="PANTHER" id="PTHR11668:SF300">
    <property type="entry name" value="SERINE_THREONINE-PROTEIN PHOSPHATASE"/>
    <property type="match status" value="1"/>
</dbReference>
<dbReference type="GO" id="GO:0005737">
    <property type="term" value="C:cytoplasm"/>
    <property type="evidence" value="ECO:0000318"/>
    <property type="project" value="GO_Central"/>
</dbReference>
<dbReference type="InterPro" id="IPR004843">
    <property type="entry name" value="Calcineurin-like_PHP"/>
</dbReference>
<proteinExistence type="inferred from homology"/>
<dbReference type="STRING" id="5722.A2ELV6"/>
<dbReference type="OMA" id="HQVMENG"/>
<evidence type="ECO:0000256" key="2">
    <source>
        <dbReference type="ARBA" id="ARBA00022723"/>
    </source>
</evidence>
<feature type="region of interest" description="Disordered" evidence="9">
    <location>
        <begin position="306"/>
        <end position="335"/>
    </location>
</feature>
<dbReference type="Gene3D" id="3.60.21.10">
    <property type="match status" value="1"/>
</dbReference>
<comment type="catalytic activity">
    <reaction evidence="6">
        <text>O-phospho-L-seryl-[protein] + H2O = L-seryl-[protein] + phosphate</text>
        <dbReference type="Rhea" id="RHEA:20629"/>
        <dbReference type="Rhea" id="RHEA-COMP:9863"/>
        <dbReference type="Rhea" id="RHEA-COMP:11604"/>
        <dbReference type="ChEBI" id="CHEBI:15377"/>
        <dbReference type="ChEBI" id="CHEBI:29999"/>
        <dbReference type="ChEBI" id="CHEBI:43474"/>
        <dbReference type="ChEBI" id="CHEBI:83421"/>
        <dbReference type="EC" id="3.1.3.16"/>
    </reaction>
</comment>
<dbReference type="GO" id="GO:0005634">
    <property type="term" value="C:nucleus"/>
    <property type="evidence" value="ECO:0000318"/>
    <property type="project" value="GO_Central"/>
</dbReference>